<sequence>MLATGNPATSAASTREVRYVMRADGPWQARIVYHVDRTEPDSGGSNVENVWLDPEHSWETTLTMEDPYNWAGVHVTGLSYLVPHPVFHCEIWVDGTLADHSLEPCALLPGPPFT</sequence>
<dbReference type="HOGENOM" id="CLU_2119420_0_0_11"/>
<protein>
    <submittedName>
        <fullName evidence="1">Uncharacterized protein</fullName>
    </submittedName>
</protein>
<dbReference type="STRING" id="679197.HMPREF9336_02171"/>
<accession>E5XRP9</accession>
<gene>
    <name evidence="1" type="ORF">HMPREF9336_02171</name>
</gene>
<keyword evidence="2" id="KW-1185">Reference proteome</keyword>
<dbReference type="EMBL" id="ACZI02000002">
    <property type="protein sequence ID" value="EFV13012.2"/>
    <property type="molecule type" value="Genomic_DNA"/>
</dbReference>
<name>E5XRP9_SEGRC</name>
<reference evidence="1 2" key="1">
    <citation type="journal article" date="2011" name="Stand. Genomic Sci.">
        <title>High quality draft genome sequence of Segniliparus rugosus CDC 945(T)= (ATCC BAA-974(T)).</title>
        <authorList>
            <person name="Earl A.M."/>
            <person name="Desjardins C.A."/>
            <person name="Fitzgerald M.G."/>
            <person name="Arachchi H.M."/>
            <person name="Zeng Q."/>
            <person name="Mehta T."/>
            <person name="Griggs A."/>
            <person name="Birren B.W."/>
            <person name="Toney N.C."/>
            <person name="Carr J."/>
            <person name="Posey J."/>
            <person name="Butler W.R."/>
        </authorList>
    </citation>
    <scope>NUCLEOTIDE SEQUENCE [LARGE SCALE GENOMIC DNA]</scope>
    <source>
        <strain evidence="2">ATCC BAA-974 / DSM 45345 / CCUG 50838 / CIP 108380 / JCM 13579 / CDC 945</strain>
    </source>
</reference>
<evidence type="ECO:0000313" key="1">
    <source>
        <dbReference type="EMBL" id="EFV13012.2"/>
    </source>
</evidence>
<organism evidence="1 2">
    <name type="scientific">Segniliparus rugosus (strain ATCC BAA-974 / DSM 45345 / CCUG 50838 / CIP 108380 / JCM 13579 / CDC 945)</name>
    <dbReference type="NCBI Taxonomy" id="679197"/>
    <lineage>
        <taxon>Bacteria</taxon>
        <taxon>Bacillati</taxon>
        <taxon>Actinomycetota</taxon>
        <taxon>Actinomycetes</taxon>
        <taxon>Mycobacteriales</taxon>
        <taxon>Segniliparaceae</taxon>
        <taxon>Segniliparus</taxon>
    </lineage>
</organism>
<comment type="caution">
    <text evidence="1">The sequence shown here is derived from an EMBL/GenBank/DDBJ whole genome shotgun (WGS) entry which is preliminary data.</text>
</comment>
<dbReference type="AlphaFoldDB" id="E5XRP9"/>
<dbReference type="Proteomes" id="UP000004816">
    <property type="component" value="Unassembled WGS sequence"/>
</dbReference>
<proteinExistence type="predicted"/>
<evidence type="ECO:0000313" key="2">
    <source>
        <dbReference type="Proteomes" id="UP000004816"/>
    </source>
</evidence>